<dbReference type="GO" id="GO:0030337">
    <property type="term" value="F:DNA polymerase processivity factor activity"/>
    <property type="evidence" value="ECO:0007669"/>
    <property type="project" value="InterPro"/>
</dbReference>
<reference evidence="2" key="1">
    <citation type="journal article" date="2017" name="Front. Cell. Infect. Microbiol.">
        <title>The Distinct Transcriptional Response of the Midgut of Amblyomma sculptum and Amblyomma aureolatum Ticks to Rickettsia rickettsii Correlates to Their Differences in Susceptibility to Infection.</title>
        <authorList>
            <person name="Martins L.A."/>
            <person name="Galletti M.F.B.M."/>
            <person name="Ribeiro J.M."/>
            <person name="Fujita A."/>
            <person name="Costa F.B."/>
            <person name="Labruna M.B."/>
            <person name="Daffre S."/>
            <person name="Fogaca A.C."/>
        </authorList>
    </citation>
    <scope>NUCLEOTIDE SEQUENCE</scope>
</reference>
<evidence type="ECO:0000313" key="2">
    <source>
        <dbReference type="EMBL" id="JAT92996.1"/>
    </source>
</evidence>
<dbReference type="InterPro" id="IPR000730">
    <property type="entry name" value="Pr_cel_nuc_antig"/>
</dbReference>
<dbReference type="GO" id="GO:0006298">
    <property type="term" value="P:mismatch repair"/>
    <property type="evidence" value="ECO:0007669"/>
    <property type="project" value="TreeGrafter"/>
</dbReference>
<proteinExistence type="evidence at transcript level"/>
<dbReference type="GO" id="GO:0006275">
    <property type="term" value="P:regulation of DNA replication"/>
    <property type="evidence" value="ECO:0007669"/>
    <property type="project" value="InterPro"/>
</dbReference>
<dbReference type="Gene3D" id="3.70.10.10">
    <property type="match status" value="1"/>
</dbReference>
<feature type="domain" description="Proliferating cell nuclear antigen PCNA C-terminal" evidence="1">
    <location>
        <begin position="22"/>
        <end position="135"/>
    </location>
</feature>
<dbReference type="PANTHER" id="PTHR11352">
    <property type="entry name" value="PROLIFERATING CELL NUCLEAR ANTIGEN"/>
    <property type="match status" value="1"/>
</dbReference>
<dbReference type="GO" id="GO:0003677">
    <property type="term" value="F:DNA binding"/>
    <property type="evidence" value="ECO:0007669"/>
    <property type="project" value="InterPro"/>
</dbReference>
<dbReference type="Pfam" id="PF02747">
    <property type="entry name" value="PCNA_C"/>
    <property type="match status" value="1"/>
</dbReference>
<dbReference type="SUPFAM" id="SSF55979">
    <property type="entry name" value="DNA clamp"/>
    <property type="match status" value="1"/>
</dbReference>
<dbReference type="GO" id="GO:0019985">
    <property type="term" value="P:translesion synthesis"/>
    <property type="evidence" value="ECO:0007669"/>
    <property type="project" value="TreeGrafter"/>
</dbReference>
<dbReference type="InterPro" id="IPR022649">
    <property type="entry name" value="Pr_cel_nuc_antig_C"/>
</dbReference>
<dbReference type="NCBIfam" id="TIGR00590">
    <property type="entry name" value="pcna"/>
    <property type="match status" value="1"/>
</dbReference>
<sequence length="166" mass="18301">MSFSLKLMSIEQDALSIPENTEGYDAEITLGSRELANICKQMNEFSDTIKLDVAVNSVSFSTQGDLGFGEIVLKNRPPTSETDCGVSVKVRRSMKQSYATKYLLMFSKSSCLSDIVTLGLCHNRPIEVKYDVKDVVGDADSPHAQVLGELKFYLAPKVDDSMEADM</sequence>
<organism evidence="2">
    <name type="scientific">Amblyomma aureolatum</name>
    <dbReference type="NCBI Taxonomy" id="187763"/>
    <lineage>
        <taxon>Eukaryota</taxon>
        <taxon>Metazoa</taxon>
        <taxon>Ecdysozoa</taxon>
        <taxon>Arthropoda</taxon>
        <taxon>Chelicerata</taxon>
        <taxon>Arachnida</taxon>
        <taxon>Acari</taxon>
        <taxon>Parasitiformes</taxon>
        <taxon>Ixodida</taxon>
        <taxon>Ixodoidea</taxon>
        <taxon>Ixodidae</taxon>
        <taxon>Amblyomminae</taxon>
        <taxon>Amblyomma</taxon>
    </lineage>
</organism>
<name>A0A1E1X1S0_9ACAR</name>
<dbReference type="EMBL" id="GFAC01006192">
    <property type="protein sequence ID" value="JAT92996.1"/>
    <property type="molecule type" value="mRNA"/>
</dbReference>
<protein>
    <submittedName>
        <fullName evidence="2">Putative dna polymerase delta processivity factor proliferating cell nuclear antigen</fullName>
    </submittedName>
</protein>
<dbReference type="InterPro" id="IPR046938">
    <property type="entry name" value="DNA_clamp_sf"/>
</dbReference>
<dbReference type="GO" id="GO:0043626">
    <property type="term" value="C:PCNA complex"/>
    <property type="evidence" value="ECO:0007669"/>
    <property type="project" value="TreeGrafter"/>
</dbReference>
<dbReference type="PANTHER" id="PTHR11352:SF0">
    <property type="entry name" value="PROLIFERATING CELL NUCLEAR ANTIGEN"/>
    <property type="match status" value="1"/>
</dbReference>
<dbReference type="GO" id="GO:0006272">
    <property type="term" value="P:leading strand elongation"/>
    <property type="evidence" value="ECO:0007669"/>
    <property type="project" value="TreeGrafter"/>
</dbReference>
<dbReference type="AlphaFoldDB" id="A0A1E1X1S0"/>
<accession>A0A1E1X1S0</accession>
<evidence type="ECO:0000259" key="1">
    <source>
        <dbReference type="Pfam" id="PF02747"/>
    </source>
</evidence>